<dbReference type="Pfam" id="PF12704">
    <property type="entry name" value="MacB_PCD"/>
    <property type="match status" value="2"/>
</dbReference>
<keyword evidence="4 7" id="KW-1133">Transmembrane helix</keyword>
<evidence type="ECO:0000256" key="5">
    <source>
        <dbReference type="ARBA" id="ARBA00023136"/>
    </source>
</evidence>
<evidence type="ECO:0000256" key="4">
    <source>
        <dbReference type="ARBA" id="ARBA00022989"/>
    </source>
</evidence>
<dbReference type="InterPro" id="IPR025857">
    <property type="entry name" value="MacB_PCD"/>
</dbReference>
<reference evidence="11" key="1">
    <citation type="submission" date="2018-09" db="EMBL/GenBank/DDBJ databases">
        <title>Chryseolinea sp. KIS68-18 isolated from soil.</title>
        <authorList>
            <person name="Weon H.-Y."/>
            <person name="Kwon S.-W."/>
            <person name="Lee S.A."/>
        </authorList>
    </citation>
    <scope>NUCLEOTIDE SEQUENCE [LARGE SCALE GENOMIC DNA]</scope>
    <source>
        <strain evidence="11">KIS68-18</strain>
    </source>
</reference>
<proteinExistence type="inferred from homology"/>
<dbReference type="InterPro" id="IPR050250">
    <property type="entry name" value="Macrolide_Exporter_MacB"/>
</dbReference>
<comment type="similarity">
    <text evidence="6">Belongs to the ABC-4 integral membrane protein family.</text>
</comment>
<evidence type="ECO:0000313" key="10">
    <source>
        <dbReference type="EMBL" id="AYB29997.1"/>
    </source>
</evidence>
<dbReference type="Proteomes" id="UP000266183">
    <property type="component" value="Chromosome"/>
</dbReference>
<feature type="transmembrane region" description="Helical" evidence="7">
    <location>
        <begin position="331"/>
        <end position="356"/>
    </location>
</feature>
<feature type="transmembrane region" description="Helical" evidence="7">
    <location>
        <begin position="376"/>
        <end position="401"/>
    </location>
</feature>
<feature type="transmembrane region" description="Helical" evidence="7">
    <location>
        <begin position="757"/>
        <end position="780"/>
    </location>
</feature>
<keyword evidence="11" id="KW-1185">Reference proteome</keyword>
<dbReference type="EMBL" id="CP032382">
    <property type="protein sequence ID" value="AYB29997.1"/>
    <property type="molecule type" value="Genomic_DNA"/>
</dbReference>
<keyword evidence="5 7" id="KW-0472">Membrane</keyword>
<dbReference type="RefSeq" id="WP_119753304.1">
    <property type="nucleotide sequence ID" value="NZ_CP032382.1"/>
</dbReference>
<evidence type="ECO:0000256" key="1">
    <source>
        <dbReference type="ARBA" id="ARBA00004651"/>
    </source>
</evidence>
<dbReference type="Pfam" id="PF02687">
    <property type="entry name" value="FtsX"/>
    <property type="match status" value="2"/>
</dbReference>
<protein>
    <submittedName>
        <fullName evidence="10">ABC transporter permease</fullName>
    </submittedName>
</protein>
<evidence type="ECO:0000256" key="7">
    <source>
        <dbReference type="SAM" id="Phobius"/>
    </source>
</evidence>
<evidence type="ECO:0000256" key="3">
    <source>
        <dbReference type="ARBA" id="ARBA00022692"/>
    </source>
</evidence>
<evidence type="ECO:0000259" key="8">
    <source>
        <dbReference type="Pfam" id="PF02687"/>
    </source>
</evidence>
<dbReference type="GO" id="GO:0022857">
    <property type="term" value="F:transmembrane transporter activity"/>
    <property type="evidence" value="ECO:0007669"/>
    <property type="project" value="TreeGrafter"/>
</dbReference>
<feature type="domain" description="MacB-like periplasmic core" evidence="9">
    <location>
        <begin position="434"/>
        <end position="611"/>
    </location>
</feature>
<sequence>MLRNYLKIAFRNLLRNSSYSSINIGGLAAGMAVAMLIGLWVYDELTYNSYLPEYRRVAQVYQRQTINGQTFTQDAVPFPTGQELQKVYGGDFKYVVMSSWTNSHILSRGDTTITKTGNFMDVDAAKLLALKMIAGSHDGLRDPNSILLSRSTARALFGDQDPINALMKVDNSLDVKVTGVYEDIPASNFDGLTFIVPWELYTIAQPWVKNVRDKWDTNSFQCFVQIADLADMTSLSKKIIHAKYNRVDPDDKKFNAEIFLHPMKDWHLHSQWENGVATGGLIEYVWLFGIIGTFVLLLACINFMNLSTARSEQRGKEVGIRKSIGSLRKQLITQFLSESFLVVGLAFLLTIIIVSLCLPSFNTLAGKQMTLPFNHVGFWLASLAFMLITGMLAGSYPALYLSSFQPAKVLKGVMKAGRRATLPRRILVVVQFTVSVTLIIGTLVVYRQIQFTKDRPVGYDRNGLVMLQQKSTQFKGKFDVLRNELKGSGAVQEVAQSSSPLTQVWSNNGGFDWEGKDPGLQAGFATIWSTAEYGQTVGWKIVDGRDFSRDIASDTAAIIINQAAVKFMGIEDPVGKIVKWGEGYQYKIIGVVSDLLMESPFFDVKQTMYFRATENDSWMIMNLNPALSTHEALTRAEQVFKQYLPGVPFDYQFADVEHAQKFAAEQRIGTLSGIFAGLAVFISCLGLLGLASFVAEQRTKEIGIRKVLGASVASLWQMLSKDFVILVLAACLIAIPLSYYFTHDWLKNYPYRTTISWWIYAATVAGALALTVMMVSFQAIKAALSNPVKSLRSE</sequence>
<dbReference type="PANTHER" id="PTHR30572">
    <property type="entry name" value="MEMBRANE COMPONENT OF TRANSPORTER-RELATED"/>
    <property type="match status" value="1"/>
</dbReference>
<dbReference type="GO" id="GO:0005886">
    <property type="term" value="C:plasma membrane"/>
    <property type="evidence" value="ECO:0007669"/>
    <property type="project" value="UniProtKB-SubCell"/>
</dbReference>
<feature type="transmembrane region" description="Helical" evidence="7">
    <location>
        <begin position="674"/>
        <end position="695"/>
    </location>
</feature>
<feature type="transmembrane region" description="Helical" evidence="7">
    <location>
        <begin position="723"/>
        <end position="742"/>
    </location>
</feature>
<evidence type="ECO:0000313" key="11">
    <source>
        <dbReference type="Proteomes" id="UP000266183"/>
    </source>
</evidence>
<evidence type="ECO:0000259" key="9">
    <source>
        <dbReference type="Pfam" id="PF12704"/>
    </source>
</evidence>
<dbReference type="PANTHER" id="PTHR30572:SF4">
    <property type="entry name" value="ABC TRANSPORTER PERMEASE YTRF"/>
    <property type="match status" value="1"/>
</dbReference>
<feature type="domain" description="ABC3 transporter permease C-terminal" evidence="8">
    <location>
        <begin position="290"/>
        <end position="406"/>
    </location>
</feature>
<organism evidence="10 11">
    <name type="scientific">Chryseolinea soli</name>
    <dbReference type="NCBI Taxonomy" id="2321403"/>
    <lineage>
        <taxon>Bacteria</taxon>
        <taxon>Pseudomonadati</taxon>
        <taxon>Bacteroidota</taxon>
        <taxon>Cytophagia</taxon>
        <taxon>Cytophagales</taxon>
        <taxon>Fulvivirgaceae</taxon>
        <taxon>Chryseolinea</taxon>
    </lineage>
</organism>
<feature type="transmembrane region" description="Helical" evidence="7">
    <location>
        <begin position="284"/>
        <end position="306"/>
    </location>
</feature>
<feature type="domain" description="ABC3 transporter permease C-terminal" evidence="8">
    <location>
        <begin position="674"/>
        <end position="783"/>
    </location>
</feature>
<dbReference type="AlphaFoldDB" id="A0A385SI71"/>
<feature type="domain" description="MacB-like periplasmic core" evidence="9">
    <location>
        <begin position="20"/>
        <end position="239"/>
    </location>
</feature>
<name>A0A385SI71_9BACT</name>
<keyword evidence="2" id="KW-1003">Cell membrane</keyword>
<accession>A0A385SI71</accession>
<feature type="transmembrane region" description="Helical" evidence="7">
    <location>
        <begin position="21"/>
        <end position="42"/>
    </location>
</feature>
<feature type="transmembrane region" description="Helical" evidence="7">
    <location>
        <begin position="422"/>
        <end position="446"/>
    </location>
</feature>
<dbReference type="InterPro" id="IPR003838">
    <property type="entry name" value="ABC3_permease_C"/>
</dbReference>
<dbReference type="OrthoDB" id="5933722at2"/>
<keyword evidence="3 7" id="KW-0812">Transmembrane</keyword>
<comment type="subcellular location">
    <subcellularLocation>
        <location evidence="1">Cell membrane</location>
        <topology evidence="1">Multi-pass membrane protein</topology>
    </subcellularLocation>
</comment>
<evidence type="ECO:0000256" key="6">
    <source>
        <dbReference type="ARBA" id="ARBA00038076"/>
    </source>
</evidence>
<evidence type="ECO:0000256" key="2">
    <source>
        <dbReference type="ARBA" id="ARBA00022475"/>
    </source>
</evidence>
<gene>
    <name evidence="10" type="ORF">D4L85_05125</name>
</gene>
<dbReference type="KEGG" id="chk:D4L85_05125"/>